<dbReference type="EMBL" id="JAUEPS010000022">
    <property type="protein sequence ID" value="KAK0457253.1"/>
    <property type="molecule type" value="Genomic_DNA"/>
</dbReference>
<protein>
    <submittedName>
        <fullName evidence="1">Uncharacterized protein</fullName>
    </submittedName>
</protein>
<evidence type="ECO:0000313" key="2">
    <source>
        <dbReference type="Proteomes" id="UP001175211"/>
    </source>
</evidence>
<dbReference type="AlphaFoldDB" id="A0AA39KAG8"/>
<organism evidence="1 2">
    <name type="scientific">Armillaria tabescens</name>
    <name type="common">Ringless honey mushroom</name>
    <name type="synonym">Agaricus tabescens</name>
    <dbReference type="NCBI Taxonomy" id="1929756"/>
    <lineage>
        <taxon>Eukaryota</taxon>
        <taxon>Fungi</taxon>
        <taxon>Dikarya</taxon>
        <taxon>Basidiomycota</taxon>
        <taxon>Agaricomycotina</taxon>
        <taxon>Agaricomycetes</taxon>
        <taxon>Agaricomycetidae</taxon>
        <taxon>Agaricales</taxon>
        <taxon>Marasmiineae</taxon>
        <taxon>Physalacriaceae</taxon>
        <taxon>Desarmillaria</taxon>
    </lineage>
</organism>
<gene>
    <name evidence="1" type="ORF">EV420DRAFT_1549670</name>
</gene>
<proteinExistence type="predicted"/>
<sequence>MPPSKLETVFTYLDSMISPAWLSTLLLVVFLSQSAFPRISIPPLKPSTAVQHLATSINEATSFFNAHTRELGTFNIKLLLLGRKSQALSRELCEANKALLWFDRSTWLRYIFRMKKIWNDTRDHQRKVDALRKCMQNTIFTIEEERLRVEAEIAQIRESAAGV</sequence>
<dbReference type="RefSeq" id="XP_060329568.1">
    <property type="nucleotide sequence ID" value="XM_060473426.1"/>
</dbReference>
<dbReference type="Proteomes" id="UP001175211">
    <property type="component" value="Unassembled WGS sequence"/>
</dbReference>
<name>A0AA39KAG8_ARMTA</name>
<keyword evidence="2" id="KW-1185">Reference proteome</keyword>
<reference evidence="1" key="1">
    <citation type="submission" date="2023-06" db="EMBL/GenBank/DDBJ databases">
        <authorList>
            <consortium name="Lawrence Berkeley National Laboratory"/>
            <person name="Ahrendt S."/>
            <person name="Sahu N."/>
            <person name="Indic B."/>
            <person name="Wong-Bajracharya J."/>
            <person name="Merenyi Z."/>
            <person name="Ke H.-M."/>
            <person name="Monk M."/>
            <person name="Kocsube S."/>
            <person name="Drula E."/>
            <person name="Lipzen A."/>
            <person name="Balint B."/>
            <person name="Henrissat B."/>
            <person name="Andreopoulos B."/>
            <person name="Martin F.M."/>
            <person name="Harder C.B."/>
            <person name="Rigling D."/>
            <person name="Ford K.L."/>
            <person name="Foster G.D."/>
            <person name="Pangilinan J."/>
            <person name="Papanicolaou A."/>
            <person name="Barry K."/>
            <person name="LaButti K."/>
            <person name="Viragh M."/>
            <person name="Koriabine M."/>
            <person name="Yan M."/>
            <person name="Riley R."/>
            <person name="Champramary S."/>
            <person name="Plett K.L."/>
            <person name="Tsai I.J."/>
            <person name="Slot J."/>
            <person name="Sipos G."/>
            <person name="Plett J."/>
            <person name="Nagy L.G."/>
            <person name="Grigoriev I.V."/>
        </authorList>
    </citation>
    <scope>NUCLEOTIDE SEQUENCE</scope>
    <source>
        <strain evidence="1">CCBAS 213</strain>
    </source>
</reference>
<comment type="caution">
    <text evidence="1">The sequence shown here is derived from an EMBL/GenBank/DDBJ whole genome shotgun (WGS) entry which is preliminary data.</text>
</comment>
<dbReference type="GeneID" id="85356974"/>
<evidence type="ECO:0000313" key="1">
    <source>
        <dbReference type="EMBL" id="KAK0457253.1"/>
    </source>
</evidence>
<accession>A0AA39KAG8</accession>